<evidence type="ECO:0000313" key="2">
    <source>
        <dbReference type="EMBL" id="CAE8637125.1"/>
    </source>
</evidence>
<accession>A0A813HGM1</accession>
<dbReference type="Proteomes" id="UP000654075">
    <property type="component" value="Unassembled WGS sequence"/>
</dbReference>
<feature type="region of interest" description="Disordered" evidence="1">
    <location>
        <begin position="36"/>
        <end position="65"/>
    </location>
</feature>
<sequence>VPRTLFRALYEDLLKAPKKLSAPSLAAALLNSARGATGQLRSWDDEVRDRPEASQSSSNPSSMVPLCDTRLLDMSEARIQKDLEDLAVRDLTSVVLAYTMAHAGSA</sequence>
<dbReference type="EMBL" id="CAJNNV010031622">
    <property type="protein sequence ID" value="CAE8637125.1"/>
    <property type="molecule type" value="Genomic_DNA"/>
</dbReference>
<evidence type="ECO:0000256" key="1">
    <source>
        <dbReference type="SAM" id="MobiDB-lite"/>
    </source>
</evidence>
<name>A0A813HGM1_POLGL</name>
<feature type="non-terminal residue" evidence="2">
    <location>
        <position position="106"/>
    </location>
</feature>
<dbReference type="AlphaFoldDB" id="A0A813HGM1"/>
<feature type="compositionally biased region" description="Basic and acidic residues" evidence="1">
    <location>
        <begin position="42"/>
        <end position="52"/>
    </location>
</feature>
<gene>
    <name evidence="2" type="ORF">PGLA1383_LOCUS52517</name>
</gene>
<keyword evidence="3" id="KW-1185">Reference proteome</keyword>
<organism evidence="2 3">
    <name type="scientific">Polarella glacialis</name>
    <name type="common">Dinoflagellate</name>
    <dbReference type="NCBI Taxonomy" id="89957"/>
    <lineage>
        <taxon>Eukaryota</taxon>
        <taxon>Sar</taxon>
        <taxon>Alveolata</taxon>
        <taxon>Dinophyceae</taxon>
        <taxon>Suessiales</taxon>
        <taxon>Suessiaceae</taxon>
        <taxon>Polarella</taxon>
    </lineage>
</organism>
<proteinExistence type="predicted"/>
<comment type="caution">
    <text evidence="2">The sequence shown here is derived from an EMBL/GenBank/DDBJ whole genome shotgun (WGS) entry which is preliminary data.</text>
</comment>
<evidence type="ECO:0000313" key="3">
    <source>
        <dbReference type="Proteomes" id="UP000654075"/>
    </source>
</evidence>
<feature type="non-terminal residue" evidence="2">
    <location>
        <position position="1"/>
    </location>
</feature>
<reference evidence="2" key="1">
    <citation type="submission" date="2021-02" db="EMBL/GenBank/DDBJ databases">
        <authorList>
            <person name="Dougan E. K."/>
            <person name="Rhodes N."/>
            <person name="Thang M."/>
            <person name="Chan C."/>
        </authorList>
    </citation>
    <scope>NUCLEOTIDE SEQUENCE</scope>
</reference>
<protein>
    <submittedName>
        <fullName evidence="2">Uncharacterized protein</fullName>
    </submittedName>
</protein>